<evidence type="ECO:0000313" key="17">
    <source>
        <dbReference type="EnsemblMetazoa" id="XP_020901632.1"/>
    </source>
</evidence>
<dbReference type="Gene3D" id="3.40.390.10">
    <property type="entry name" value="Collagenase (Catalytic Domain)"/>
    <property type="match status" value="1"/>
</dbReference>
<name>A0A913XBX7_EXADI</name>
<feature type="domain" description="Peptidase M12A" evidence="16">
    <location>
        <begin position="53"/>
        <end position="247"/>
    </location>
</feature>
<accession>A0A913XBX7</accession>
<evidence type="ECO:0000256" key="2">
    <source>
        <dbReference type="ARBA" id="ARBA00022656"/>
    </source>
</evidence>
<dbReference type="GO" id="GO:0004222">
    <property type="term" value="F:metalloendopeptidase activity"/>
    <property type="evidence" value="ECO:0007669"/>
    <property type="project" value="UniProtKB-UniRule"/>
</dbReference>
<proteinExistence type="predicted"/>
<dbReference type="PROSITE" id="PS51864">
    <property type="entry name" value="ASTACIN"/>
    <property type="match status" value="1"/>
</dbReference>
<evidence type="ECO:0000256" key="7">
    <source>
        <dbReference type="ARBA" id="ARBA00022833"/>
    </source>
</evidence>
<evidence type="ECO:0000313" key="18">
    <source>
        <dbReference type="Proteomes" id="UP000887567"/>
    </source>
</evidence>
<keyword evidence="18" id="KW-1185">Reference proteome</keyword>
<dbReference type="FunFam" id="3.40.390.10:FF:000015">
    <property type="entry name" value="Meprin A subunit"/>
    <property type="match status" value="1"/>
</dbReference>
<evidence type="ECO:0000256" key="11">
    <source>
        <dbReference type="ARBA" id="ARBA00023180"/>
    </source>
</evidence>
<feature type="binding site" evidence="13">
    <location>
        <position position="143"/>
    </location>
    <ligand>
        <name>Zn(2+)</name>
        <dbReference type="ChEBI" id="CHEBI:29105"/>
        <note>catalytic</note>
    </ligand>
</feature>
<comment type="function">
    <text evidence="1">Metalloprotease.</text>
</comment>
<dbReference type="RefSeq" id="XP_020901632.1">
    <property type="nucleotide sequence ID" value="XM_021045973.2"/>
</dbReference>
<evidence type="ECO:0000256" key="5">
    <source>
        <dbReference type="ARBA" id="ARBA00022729"/>
    </source>
</evidence>
<dbReference type="PRINTS" id="PR00480">
    <property type="entry name" value="ASTACIN"/>
</dbReference>
<dbReference type="EnsemblMetazoa" id="XM_021045973.2">
    <property type="protein sequence ID" value="XP_020901632.1"/>
    <property type="gene ID" value="LOC110240185"/>
</dbReference>
<feature type="domain" description="ShKT" evidence="15">
    <location>
        <begin position="258"/>
        <end position="290"/>
    </location>
</feature>
<dbReference type="Proteomes" id="UP000887567">
    <property type="component" value="Unplaced"/>
</dbReference>
<keyword evidence="2" id="KW-0800">Toxin</keyword>
<feature type="active site" evidence="13">
    <location>
        <position position="144"/>
    </location>
</feature>
<dbReference type="SUPFAM" id="SSF55486">
    <property type="entry name" value="Metalloproteases ('zincins'), catalytic domain"/>
    <property type="match status" value="1"/>
</dbReference>
<feature type="chain" id="PRO_5038159937" description="Metalloendopeptidase" evidence="14">
    <location>
        <begin position="19"/>
        <end position="290"/>
    </location>
</feature>
<dbReference type="PANTHER" id="PTHR10127">
    <property type="entry name" value="DISCOIDIN, CUB, EGF, LAMININ , AND ZINC METALLOPROTEASE DOMAIN CONTAINING"/>
    <property type="match status" value="1"/>
</dbReference>
<evidence type="ECO:0000256" key="10">
    <source>
        <dbReference type="ARBA" id="ARBA00023157"/>
    </source>
</evidence>
<keyword evidence="6 13" id="KW-0378">Hydrolase</keyword>
<evidence type="ECO:0000256" key="4">
    <source>
        <dbReference type="ARBA" id="ARBA00022723"/>
    </source>
</evidence>
<dbReference type="InterPro" id="IPR003582">
    <property type="entry name" value="ShKT_dom"/>
</dbReference>
<dbReference type="OrthoDB" id="291007at2759"/>
<sequence>MKWKLICLFFVFAYTTDPEELDPNAFEGDMILTQEQKMAAIHGEDVDMSMKRKAVKNRRWAGGVLIYDIDPKLAQDTTAMKAIKDAFMEWSSKTCITFKKRTNERGYAYFKPGVGCSSYVGYTGSKQYINLARGCWSSGIVAHEIGHALGFYHEQSRPDRDNYVTIQFENIIGKNKHNFHKYSRSTIDSLGVPYDYGSIMHYGSRAFSKNGRPTIISKNSGVTLGQRKGLSAMDIKMMKLLYKGECTWTGGTGSASSCKDKDPRCGKWVRHCTYNRYVIANCKKTCNQIC</sequence>
<dbReference type="InterPro" id="IPR001506">
    <property type="entry name" value="Peptidase_M12A"/>
</dbReference>
<evidence type="ECO:0000256" key="3">
    <source>
        <dbReference type="ARBA" id="ARBA00022670"/>
    </source>
</evidence>
<keyword evidence="7 13" id="KW-0862">Zinc</keyword>
<keyword evidence="11" id="KW-0325">Glycoprotein</keyword>
<dbReference type="InterPro" id="IPR024079">
    <property type="entry name" value="MetalloPept_cat_dom_sf"/>
</dbReference>
<dbReference type="PROSITE" id="PS51670">
    <property type="entry name" value="SHKT"/>
    <property type="match status" value="1"/>
</dbReference>
<organism evidence="17 18">
    <name type="scientific">Exaiptasia diaphana</name>
    <name type="common">Tropical sea anemone</name>
    <name type="synonym">Aiptasia pulchella</name>
    <dbReference type="NCBI Taxonomy" id="2652724"/>
    <lineage>
        <taxon>Eukaryota</taxon>
        <taxon>Metazoa</taxon>
        <taxon>Cnidaria</taxon>
        <taxon>Anthozoa</taxon>
        <taxon>Hexacorallia</taxon>
        <taxon>Actiniaria</taxon>
        <taxon>Aiptasiidae</taxon>
        <taxon>Exaiptasia</taxon>
    </lineage>
</organism>
<feature type="binding site" evidence="13">
    <location>
        <position position="153"/>
    </location>
    <ligand>
        <name>Zn(2+)</name>
        <dbReference type="ChEBI" id="CHEBI:29105"/>
        <note>catalytic</note>
    </ligand>
</feature>
<evidence type="ECO:0000256" key="13">
    <source>
        <dbReference type="PROSITE-ProRule" id="PRU01211"/>
    </source>
</evidence>
<evidence type="ECO:0000256" key="12">
    <source>
        <dbReference type="PROSITE-ProRule" id="PRU01005"/>
    </source>
</evidence>
<dbReference type="Pfam" id="PF01400">
    <property type="entry name" value="Astacin"/>
    <property type="match status" value="1"/>
</dbReference>
<dbReference type="GO" id="GO:0008270">
    <property type="term" value="F:zinc ion binding"/>
    <property type="evidence" value="ECO:0007669"/>
    <property type="project" value="UniProtKB-UniRule"/>
</dbReference>
<feature type="binding site" evidence="13">
    <location>
        <position position="147"/>
    </location>
    <ligand>
        <name>Zn(2+)</name>
        <dbReference type="ChEBI" id="CHEBI:29105"/>
        <note>catalytic</note>
    </ligand>
</feature>
<keyword evidence="8 13" id="KW-0482">Metalloprotease</keyword>
<dbReference type="SMART" id="SM00235">
    <property type="entry name" value="ZnMc"/>
    <property type="match status" value="1"/>
</dbReference>
<dbReference type="GO" id="GO:0006508">
    <property type="term" value="P:proteolysis"/>
    <property type="evidence" value="ECO:0007669"/>
    <property type="project" value="UniProtKB-KW"/>
</dbReference>
<evidence type="ECO:0000256" key="6">
    <source>
        <dbReference type="ARBA" id="ARBA00022801"/>
    </source>
</evidence>
<dbReference type="EC" id="3.4.24.-" evidence="14"/>
<comment type="caution">
    <text evidence="12">Lacks conserved residue(s) required for the propagation of feature annotation.</text>
</comment>
<evidence type="ECO:0000256" key="8">
    <source>
        <dbReference type="ARBA" id="ARBA00023049"/>
    </source>
</evidence>
<keyword evidence="10" id="KW-1015">Disulfide bond</keyword>
<dbReference type="InterPro" id="IPR006026">
    <property type="entry name" value="Peptidase_Metallo"/>
</dbReference>
<dbReference type="OMA" id="FWENIAP"/>
<dbReference type="KEGG" id="epa:110240185"/>
<dbReference type="PANTHER" id="PTHR10127:SF780">
    <property type="entry name" value="METALLOENDOPEPTIDASE"/>
    <property type="match status" value="1"/>
</dbReference>
<keyword evidence="4 13" id="KW-0479">Metal-binding</keyword>
<evidence type="ECO:0000259" key="15">
    <source>
        <dbReference type="PROSITE" id="PS51670"/>
    </source>
</evidence>
<protein>
    <recommendedName>
        <fullName evidence="14">Metalloendopeptidase</fullName>
        <ecNumber evidence="14">3.4.24.-</ecNumber>
    </recommendedName>
</protein>
<keyword evidence="5 14" id="KW-0732">Signal</keyword>
<evidence type="ECO:0000259" key="16">
    <source>
        <dbReference type="PROSITE" id="PS51864"/>
    </source>
</evidence>
<comment type="cofactor">
    <cofactor evidence="13 14">
        <name>Zn(2+)</name>
        <dbReference type="ChEBI" id="CHEBI:29105"/>
    </cofactor>
    <text evidence="13 14">Binds 1 zinc ion per subunit.</text>
</comment>
<evidence type="ECO:0000256" key="1">
    <source>
        <dbReference type="ARBA" id="ARBA00002657"/>
    </source>
</evidence>
<evidence type="ECO:0000256" key="14">
    <source>
        <dbReference type="RuleBase" id="RU361183"/>
    </source>
</evidence>
<dbReference type="InterPro" id="IPR034035">
    <property type="entry name" value="Astacin-like_dom"/>
</dbReference>
<feature type="signal peptide" evidence="14">
    <location>
        <begin position="1"/>
        <end position="18"/>
    </location>
</feature>
<keyword evidence="9" id="KW-0865">Zymogen</keyword>
<dbReference type="GeneID" id="110240185"/>
<dbReference type="Pfam" id="PF01549">
    <property type="entry name" value="ShK"/>
    <property type="match status" value="1"/>
</dbReference>
<dbReference type="AlphaFoldDB" id="A0A913XBX7"/>
<evidence type="ECO:0000256" key="9">
    <source>
        <dbReference type="ARBA" id="ARBA00023145"/>
    </source>
</evidence>
<reference evidence="17" key="1">
    <citation type="submission" date="2022-11" db="UniProtKB">
        <authorList>
            <consortium name="EnsemblMetazoa"/>
        </authorList>
    </citation>
    <scope>IDENTIFICATION</scope>
</reference>
<dbReference type="GO" id="GO:0090729">
    <property type="term" value="F:toxin activity"/>
    <property type="evidence" value="ECO:0007669"/>
    <property type="project" value="UniProtKB-KW"/>
</dbReference>
<keyword evidence="3 13" id="KW-0645">Protease</keyword>
<dbReference type="CDD" id="cd04280">
    <property type="entry name" value="ZnMc_astacin_like"/>
    <property type="match status" value="1"/>
</dbReference>